<evidence type="ECO:0000313" key="4">
    <source>
        <dbReference type="Proteomes" id="UP001305647"/>
    </source>
</evidence>
<reference evidence="3" key="2">
    <citation type="submission" date="2023-05" db="EMBL/GenBank/DDBJ databases">
        <authorList>
            <consortium name="Lawrence Berkeley National Laboratory"/>
            <person name="Steindorff A."/>
            <person name="Hensen N."/>
            <person name="Bonometti L."/>
            <person name="Westerberg I."/>
            <person name="Brannstrom I.O."/>
            <person name="Guillou S."/>
            <person name="Cros-Aarteil S."/>
            <person name="Calhoun S."/>
            <person name="Haridas S."/>
            <person name="Kuo A."/>
            <person name="Mondo S."/>
            <person name="Pangilinan J."/>
            <person name="Riley R."/>
            <person name="Labutti K."/>
            <person name="Andreopoulos B."/>
            <person name="Lipzen A."/>
            <person name="Chen C."/>
            <person name="Yanf M."/>
            <person name="Daum C."/>
            <person name="Ng V."/>
            <person name="Clum A."/>
            <person name="Ohm R."/>
            <person name="Martin F."/>
            <person name="Silar P."/>
            <person name="Natvig D."/>
            <person name="Lalanne C."/>
            <person name="Gautier V."/>
            <person name="Ament-Velasquez S.L."/>
            <person name="Kruys A."/>
            <person name="Hutchinson M.I."/>
            <person name="Powell A.J."/>
            <person name="Barry K."/>
            <person name="Miller A.N."/>
            <person name="Grigoriev I.V."/>
            <person name="Debuchy R."/>
            <person name="Gladieux P."/>
            <person name="Thoren M.H."/>
            <person name="Johannesson H."/>
        </authorList>
    </citation>
    <scope>NUCLEOTIDE SEQUENCE</scope>
    <source>
        <strain evidence="3">CBS 757.83</strain>
    </source>
</reference>
<feature type="compositionally biased region" description="Basic and acidic residues" evidence="1">
    <location>
        <begin position="1207"/>
        <end position="1230"/>
    </location>
</feature>
<feature type="domain" description="Heterokaryon incompatibility" evidence="2">
    <location>
        <begin position="298"/>
        <end position="418"/>
    </location>
</feature>
<feature type="region of interest" description="Disordered" evidence="1">
    <location>
        <begin position="940"/>
        <end position="963"/>
    </location>
</feature>
<dbReference type="Pfam" id="PF06985">
    <property type="entry name" value="HET"/>
    <property type="match status" value="1"/>
</dbReference>
<dbReference type="PANTHER" id="PTHR10622:SF10">
    <property type="entry name" value="HET DOMAIN-CONTAINING PROTEIN"/>
    <property type="match status" value="1"/>
</dbReference>
<dbReference type="PANTHER" id="PTHR10622">
    <property type="entry name" value="HET DOMAIN-CONTAINING PROTEIN"/>
    <property type="match status" value="1"/>
</dbReference>
<proteinExistence type="predicted"/>
<reference evidence="3" key="1">
    <citation type="journal article" date="2023" name="Mol. Phylogenet. Evol.">
        <title>Genome-scale phylogeny and comparative genomics of the fungal order Sordariales.</title>
        <authorList>
            <person name="Hensen N."/>
            <person name="Bonometti L."/>
            <person name="Westerberg I."/>
            <person name="Brannstrom I.O."/>
            <person name="Guillou S."/>
            <person name="Cros-Aarteil S."/>
            <person name="Calhoun S."/>
            <person name="Haridas S."/>
            <person name="Kuo A."/>
            <person name="Mondo S."/>
            <person name="Pangilinan J."/>
            <person name="Riley R."/>
            <person name="LaButti K."/>
            <person name="Andreopoulos B."/>
            <person name="Lipzen A."/>
            <person name="Chen C."/>
            <person name="Yan M."/>
            <person name="Daum C."/>
            <person name="Ng V."/>
            <person name="Clum A."/>
            <person name="Steindorff A."/>
            <person name="Ohm R.A."/>
            <person name="Martin F."/>
            <person name="Silar P."/>
            <person name="Natvig D.O."/>
            <person name="Lalanne C."/>
            <person name="Gautier V."/>
            <person name="Ament-Velasquez S.L."/>
            <person name="Kruys A."/>
            <person name="Hutchinson M.I."/>
            <person name="Powell A.J."/>
            <person name="Barry K."/>
            <person name="Miller A.N."/>
            <person name="Grigoriev I.V."/>
            <person name="Debuchy R."/>
            <person name="Gladieux P."/>
            <person name="Hiltunen Thoren M."/>
            <person name="Johannesson H."/>
        </authorList>
    </citation>
    <scope>NUCLEOTIDE SEQUENCE</scope>
    <source>
        <strain evidence="3">CBS 757.83</strain>
    </source>
</reference>
<comment type="caution">
    <text evidence="3">The sequence shown here is derived from an EMBL/GenBank/DDBJ whole genome shotgun (WGS) entry which is preliminary data.</text>
</comment>
<feature type="compositionally biased region" description="Basic and acidic residues" evidence="1">
    <location>
        <begin position="1371"/>
        <end position="1389"/>
    </location>
</feature>
<dbReference type="EMBL" id="MU863631">
    <property type="protein sequence ID" value="KAK4102423.1"/>
    <property type="molecule type" value="Genomic_DNA"/>
</dbReference>
<keyword evidence="4" id="KW-1185">Reference proteome</keyword>
<feature type="compositionally biased region" description="Basic and acidic residues" evidence="1">
    <location>
        <begin position="1162"/>
        <end position="1172"/>
    </location>
</feature>
<accession>A0AAN6Q2P0</accession>
<gene>
    <name evidence="3" type="ORF">N658DRAFT_515132</name>
</gene>
<organism evidence="3 4">
    <name type="scientific">Parathielavia hyrcaniae</name>
    <dbReference type="NCBI Taxonomy" id="113614"/>
    <lineage>
        <taxon>Eukaryota</taxon>
        <taxon>Fungi</taxon>
        <taxon>Dikarya</taxon>
        <taxon>Ascomycota</taxon>
        <taxon>Pezizomycotina</taxon>
        <taxon>Sordariomycetes</taxon>
        <taxon>Sordariomycetidae</taxon>
        <taxon>Sordariales</taxon>
        <taxon>Chaetomiaceae</taxon>
        <taxon>Parathielavia</taxon>
    </lineage>
</organism>
<feature type="compositionally biased region" description="Low complexity" evidence="1">
    <location>
        <begin position="861"/>
        <end position="880"/>
    </location>
</feature>
<evidence type="ECO:0000256" key="1">
    <source>
        <dbReference type="SAM" id="MobiDB-lite"/>
    </source>
</evidence>
<dbReference type="Proteomes" id="UP001305647">
    <property type="component" value="Unassembled WGS sequence"/>
</dbReference>
<feature type="compositionally biased region" description="Basic and acidic residues" evidence="1">
    <location>
        <begin position="1119"/>
        <end position="1133"/>
    </location>
</feature>
<feature type="compositionally biased region" description="Low complexity" evidence="1">
    <location>
        <begin position="839"/>
        <end position="848"/>
    </location>
</feature>
<protein>
    <recommendedName>
        <fullName evidence="2">Heterokaryon incompatibility domain-containing protein</fullName>
    </recommendedName>
</protein>
<dbReference type="InterPro" id="IPR010730">
    <property type="entry name" value="HET"/>
</dbReference>
<feature type="region of interest" description="Disordered" evidence="1">
    <location>
        <begin position="1118"/>
        <end position="1230"/>
    </location>
</feature>
<feature type="compositionally biased region" description="Low complexity" evidence="1">
    <location>
        <begin position="903"/>
        <end position="912"/>
    </location>
</feature>
<sequence length="1494" mass="166886">MAQSLNTDKSRPPVFSSMLKKMDINPEAVTKGFKDVGDSPEKLRALLNMWLTPWFKPTFAPDADYGYAGPHDVDFLGFAELPQGQLPYRMFDVETGNLVEFPAIGPRGQYCMLSHRWKGVELALGYVNEARRKGRERSREARQKNDVELVLEQCRSDLEEQEVLVKALCSGVDGQVDIGDLLSRRFDARTAEEAVGQARDREYQIRSQIRFAQMEQKVFGDLVKDMENPPTSQQSKIDEVVKLGKDVLDGLHRELYEVKTTIRTVEVTRNSLRTHFQEHRDLRDALDELICRLQRWKSAIKLQRAIQQAGDIFKNKHFQTRENCYLWTDTCCIDKANAGELSESLSLMGDWYATAEFTLVQIDTPFREADAVEDWHRFEETSRTREDETAGVTPNIPSFKDIKDYGPEWSTRAWTLQELVMSKMTFYANSAWTPLSRPVESLGYLYHLVPFLALYTRANPRNMYGSSLASVRGFRDVNILADILADQPALDRLDQLRKDIKGNQAGLGDELPPDAASRVEVAQHLIALLGALDFQIPDTLTSETAIIEIGQAVYLALSDIESDLPDTDTCRRDAKRSLFLRLEEQLPTPNLKCLPPGFEKGDMELQKMHHAIQFLLQCLVAEAEDLILADRQYVAEFGQVQQLETWQLGTCRSGFPAHHVLEASVKRKATVATDRSYALMGILGVRFPTFPAEGYSKALARLLDEVVITRNDVSVFNWTGMEMGSPIRGRSMYPRSQAAYGHSQDLGRRYNLVLSAGVRENVQDILHTYESVIDTLKDAIKLLKDKERKSLPLEWVKRIVAIVVERNFQELKSLREGLGKIIGYVGQCRKEEKEPVAKMAAAKAESAESPTDTRKGFFKRPTLPSALSMPSPSTSSFSLSGFKNPAPVKNEAESTETTKKGSRFSFGKGMKSSSFSLSRKVTALSEETEPLVAEEVPVVLPNPEEAEPTPDPPPACEGEPPSALPSWTTMNEPVMKYLEAKYLEAKYLDEDPCTLPPDIESVKFDVGDDEQTAFSNITGWKDSHPAQDLDTISPNPIVVNNSGIEGLFDIQRVIVTMIEPDKLRKQVGRAASPHARITGWCSISTGFANVVTSFTCERRLLEQELGVIESVETWVLQEQTKDKSEKRGTRILKDSVVSGSASNKPAEKEAGQSADPQAGEGKSQKGEAKDASESVDDGVAEPTDPPTGEKNDGSAAQGTGDYQQAPGEDKDNDNDKDKEAKSDNTEEERRVSRMIDFIQEPQLELIAGEWVLARFSACPGANWFLCHLELGPTHGQFYGYRIAAGAIDFSKPTPEPGLVGVWKTYMDRKKRRMCRILSEYVESREACSEVEKLMMGPEFLRKGFDSFEMPTMKEVFSSGADKPPAEVVVDEGSKSEGEWEGEGKGKWEGEGEGEGEESNDKSEKGEDDNSLDVVALLNQMLKTGKLAAKTFGHLASSAVQEKYHELHAAYLDKKLTKAVLKQTPKSLRSAVENMQDNKSFLPAMFHSSTRVAMF</sequence>
<evidence type="ECO:0000313" key="3">
    <source>
        <dbReference type="EMBL" id="KAK4102423.1"/>
    </source>
</evidence>
<feature type="compositionally biased region" description="Basic and acidic residues" evidence="1">
    <location>
        <begin position="890"/>
        <end position="899"/>
    </location>
</feature>
<name>A0AAN6Q2P0_9PEZI</name>
<feature type="region of interest" description="Disordered" evidence="1">
    <location>
        <begin position="839"/>
        <end position="912"/>
    </location>
</feature>
<feature type="region of interest" description="Disordered" evidence="1">
    <location>
        <begin position="1355"/>
        <end position="1408"/>
    </location>
</feature>
<evidence type="ECO:0000259" key="2">
    <source>
        <dbReference type="Pfam" id="PF06985"/>
    </source>
</evidence>